<accession>A0A0P7I139</accession>
<dbReference type="PROSITE" id="PS50801">
    <property type="entry name" value="STAS"/>
    <property type="match status" value="1"/>
</dbReference>
<dbReference type="OrthoDB" id="7875978at2"/>
<dbReference type="Gene3D" id="3.30.750.24">
    <property type="entry name" value="STAS domain"/>
    <property type="match status" value="1"/>
</dbReference>
<dbReference type="AlphaFoldDB" id="A0A0P7I139"/>
<dbReference type="Pfam" id="PF13466">
    <property type="entry name" value="STAS_2"/>
    <property type="match status" value="1"/>
</dbReference>
<evidence type="ECO:0000313" key="2">
    <source>
        <dbReference type="EMBL" id="KPN62562.1"/>
    </source>
</evidence>
<sequence>MSDTTLSLDPKLDLRAAAPLKDAILELRGQDLTLDAAGVTHLGALGLQVIRAAAKTWAADGKTLDLINASNECEDQMILLGFSSKTICQWEAV</sequence>
<feature type="domain" description="STAS" evidence="1">
    <location>
        <begin position="1"/>
        <end position="93"/>
    </location>
</feature>
<comment type="caution">
    <text evidence="2">The sequence shown here is derived from an EMBL/GenBank/DDBJ whole genome shotgun (WGS) entry which is preliminary data.</text>
</comment>
<dbReference type="SUPFAM" id="SSF52091">
    <property type="entry name" value="SpoIIaa-like"/>
    <property type="match status" value="1"/>
</dbReference>
<dbReference type="EMBL" id="LKBA01000019">
    <property type="protein sequence ID" value="KPN62562.1"/>
    <property type="molecule type" value="Genomic_DNA"/>
</dbReference>
<dbReference type="InterPro" id="IPR058548">
    <property type="entry name" value="MlaB-like_STAS"/>
</dbReference>
<organism evidence="2 3">
    <name type="scientific">Aliiroseovarius crassostreae</name>
    <dbReference type="NCBI Taxonomy" id="154981"/>
    <lineage>
        <taxon>Bacteria</taxon>
        <taxon>Pseudomonadati</taxon>
        <taxon>Pseudomonadota</taxon>
        <taxon>Alphaproteobacteria</taxon>
        <taxon>Rhodobacterales</taxon>
        <taxon>Paracoccaceae</taxon>
        <taxon>Aliiroseovarius</taxon>
    </lineage>
</organism>
<dbReference type="Proteomes" id="UP000050471">
    <property type="component" value="Unassembled WGS sequence"/>
</dbReference>
<dbReference type="InterPro" id="IPR036513">
    <property type="entry name" value="STAS_dom_sf"/>
</dbReference>
<dbReference type="STRING" id="154981.AKJ29_10170"/>
<name>A0A0P7I139_9RHOB</name>
<dbReference type="InterPro" id="IPR002645">
    <property type="entry name" value="STAS_dom"/>
</dbReference>
<gene>
    <name evidence="2" type="ORF">AKJ29_10170</name>
</gene>
<proteinExistence type="predicted"/>
<dbReference type="RefSeq" id="WP_055192383.1">
    <property type="nucleotide sequence ID" value="NZ_FPBS01000045.1"/>
</dbReference>
<evidence type="ECO:0000313" key="3">
    <source>
        <dbReference type="Proteomes" id="UP000050471"/>
    </source>
</evidence>
<keyword evidence="3" id="KW-1185">Reference proteome</keyword>
<evidence type="ECO:0000259" key="1">
    <source>
        <dbReference type="PROSITE" id="PS50801"/>
    </source>
</evidence>
<protein>
    <recommendedName>
        <fullName evidence="1">STAS domain-containing protein</fullName>
    </recommendedName>
</protein>
<reference evidence="2 3" key="1">
    <citation type="submission" date="2015-09" db="EMBL/GenBank/DDBJ databases">
        <title>Draft genome sequence of Aliiroseovarius crassostreae CV919-312TSm, the causative agent of Roseovarius Oyster Disease (formerly Juvenile Oyster Disease).</title>
        <authorList>
            <person name="Kessner L."/>
            <person name="Spinard E."/>
            <person name="Nelson D."/>
        </authorList>
    </citation>
    <scope>NUCLEOTIDE SEQUENCE [LARGE SCALE GENOMIC DNA]</scope>
    <source>
        <strain evidence="2 3">CV919-312</strain>
    </source>
</reference>